<evidence type="ECO:0000256" key="4">
    <source>
        <dbReference type="ARBA" id="ARBA00022807"/>
    </source>
</evidence>
<dbReference type="InterPro" id="IPR013128">
    <property type="entry name" value="Peptidase_C1A"/>
</dbReference>
<evidence type="ECO:0000313" key="9">
    <source>
        <dbReference type="EMBL" id="KAF8563407.1"/>
    </source>
</evidence>
<organism evidence="9 10">
    <name type="scientific">Paragonimus westermani</name>
    <dbReference type="NCBI Taxonomy" id="34504"/>
    <lineage>
        <taxon>Eukaryota</taxon>
        <taxon>Metazoa</taxon>
        <taxon>Spiralia</taxon>
        <taxon>Lophotrochozoa</taxon>
        <taxon>Platyhelminthes</taxon>
        <taxon>Trematoda</taxon>
        <taxon>Digenea</taxon>
        <taxon>Plagiorchiida</taxon>
        <taxon>Troglotremata</taxon>
        <taxon>Troglotrematidae</taxon>
        <taxon>Paragonimus</taxon>
    </lineage>
</organism>
<dbReference type="InterPro" id="IPR000668">
    <property type="entry name" value="Peptidase_C1A_C"/>
</dbReference>
<name>A0A8T0D9R7_9TREM</name>
<keyword evidence="10" id="KW-1185">Reference proteome</keyword>
<dbReference type="SMART" id="SM00848">
    <property type="entry name" value="Inhibitor_I29"/>
    <property type="match status" value="1"/>
</dbReference>
<evidence type="ECO:0000313" key="10">
    <source>
        <dbReference type="Proteomes" id="UP000699462"/>
    </source>
</evidence>
<reference evidence="9 10" key="1">
    <citation type="submission" date="2019-07" db="EMBL/GenBank/DDBJ databases">
        <title>Annotation for the trematode Paragonimus westermani.</title>
        <authorList>
            <person name="Choi Y.-J."/>
        </authorList>
    </citation>
    <scope>NUCLEOTIDE SEQUENCE [LARGE SCALE GENOMIC DNA]</scope>
    <source>
        <strain evidence="9">180907_Pwestermani</strain>
    </source>
</reference>
<keyword evidence="4" id="KW-0788">Thiol protease</keyword>
<dbReference type="SUPFAM" id="SSF54001">
    <property type="entry name" value="Cysteine proteinases"/>
    <property type="match status" value="1"/>
</dbReference>
<keyword evidence="6" id="KW-1015">Disulfide bond</keyword>
<proteinExistence type="inferred from homology"/>
<dbReference type="GO" id="GO:0008234">
    <property type="term" value="F:cysteine-type peptidase activity"/>
    <property type="evidence" value="ECO:0007669"/>
    <property type="project" value="UniProtKB-KW"/>
</dbReference>
<dbReference type="InterPro" id="IPR013201">
    <property type="entry name" value="Prot_inhib_I29"/>
</dbReference>
<dbReference type="InterPro" id="IPR039417">
    <property type="entry name" value="Peptidase_C1A_papain-like"/>
</dbReference>
<dbReference type="OrthoDB" id="387093at2759"/>
<comment type="similarity">
    <text evidence="1">Belongs to the peptidase C1 family.</text>
</comment>
<gene>
    <name evidence="9" type="ORF">P879_11422</name>
</gene>
<dbReference type="CDD" id="cd02248">
    <property type="entry name" value="Peptidase_C1A"/>
    <property type="match status" value="1"/>
</dbReference>
<keyword evidence="3" id="KW-0378">Hydrolase</keyword>
<evidence type="ECO:0008006" key="11">
    <source>
        <dbReference type="Google" id="ProtNLM"/>
    </source>
</evidence>
<dbReference type="Pfam" id="PF00112">
    <property type="entry name" value="Peptidase_C1"/>
    <property type="match status" value="1"/>
</dbReference>
<evidence type="ECO:0000256" key="1">
    <source>
        <dbReference type="ARBA" id="ARBA00008455"/>
    </source>
</evidence>
<feature type="domain" description="Cathepsin propeptide inhibitor" evidence="8">
    <location>
        <begin position="62"/>
        <end position="130"/>
    </location>
</feature>
<evidence type="ECO:0000256" key="5">
    <source>
        <dbReference type="ARBA" id="ARBA00023145"/>
    </source>
</evidence>
<evidence type="ECO:0000256" key="3">
    <source>
        <dbReference type="ARBA" id="ARBA00022801"/>
    </source>
</evidence>
<dbReference type="InterPro" id="IPR000169">
    <property type="entry name" value="Pept_cys_AS"/>
</dbReference>
<evidence type="ECO:0000256" key="2">
    <source>
        <dbReference type="ARBA" id="ARBA00022670"/>
    </source>
</evidence>
<feature type="domain" description="Peptidase C1A papain C-terminal" evidence="7">
    <location>
        <begin position="154"/>
        <end position="360"/>
    </location>
</feature>
<dbReference type="PRINTS" id="PR00705">
    <property type="entry name" value="PAPAIN"/>
</dbReference>
<dbReference type="PANTHER" id="PTHR12411">
    <property type="entry name" value="CYSTEINE PROTEASE FAMILY C1-RELATED"/>
    <property type="match status" value="1"/>
</dbReference>
<dbReference type="Gene3D" id="3.90.70.10">
    <property type="entry name" value="Cysteine proteinases"/>
    <property type="match status" value="1"/>
</dbReference>
<dbReference type="GO" id="GO:0006508">
    <property type="term" value="P:proteolysis"/>
    <property type="evidence" value="ECO:0007669"/>
    <property type="project" value="UniProtKB-KW"/>
</dbReference>
<dbReference type="Proteomes" id="UP000699462">
    <property type="component" value="Unassembled WGS sequence"/>
</dbReference>
<comment type="caution">
    <text evidence="9">The sequence shown here is derived from an EMBL/GenBank/DDBJ whole genome shotgun (WGS) entry which is preliminary data.</text>
</comment>
<sequence>MTGQDTADIYRHTTCNLGFRAPGDHHPDEFPIERQNIVRSVVLAKYEPVLAYHVPDNARELYEQFKRDYGKVYANEDDQKRFAIFKDNLCSWCDRLSSRRLVLEQQYQMQEEGTAKYGVTQFSDLTPEEFAAMYLGSRIDERVDRVQLNDLQTAPASVDWREKGAVGPVEDQGPCGSCWAFSVTANVEGQWFLKTGRLVSLSKQQLVDCDKLDHGCAGGYPPYTYKEIKRMGGLELQSDYPYTSWKQACRLDRSKLVAKIDDSIVLETDEEKQTAWLAEHGPMSTCLNAGPLQFYQSGILHPSKDTCSPEGLNHVVLTVGYDTEHGVSYWTVRNSWGTRWGEYVSHCHCVYHAFLTFSATLAWWSGLRAVFIRRAMLTGTSVPLGSTLSDWPTGSSQTKSRCVRLLCMLTVCCGFGGRGACSFLN</sequence>
<dbReference type="FunFam" id="3.90.70.10:FF:000332">
    <property type="entry name" value="Cathepsin L1"/>
    <property type="match status" value="1"/>
</dbReference>
<evidence type="ECO:0000259" key="8">
    <source>
        <dbReference type="SMART" id="SM00848"/>
    </source>
</evidence>
<dbReference type="SMART" id="SM00645">
    <property type="entry name" value="Pept_C1"/>
    <property type="match status" value="1"/>
</dbReference>
<dbReference type="PROSITE" id="PS00139">
    <property type="entry name" value="THIOL_PROTEASE_CYS"/>
    <property type="match status" value="1"/>
</dbReference>
<accession>A0A8T0D9R7</accession>
<dbReference type="AlphaFoldDB" id="A0A8T0D9R7"/>
<dbReference type="InterPro" id="IPR038765">
    <property type="entry name" value="Papain-like_cys_pep_sf"/>
</dbReference>
<evidence type="ECO:0000259" key="7">
    <source>
        <dbReference type="SMART" id="SM00645"/>
    </source>
</evidence>
<keyword evidence="2" id="KW-0645">Protease</keyword>
<keyword evidence="5" id="KW-0865">Zymogen</keyword>
<dbReference type="EMBL" id="JTDF01011952">
    <property type="protein sequence ID" value="KAF8563407.1"/>
    <property type="molecule type" value="Genomic_DNA"/>
</dbReference>
<evidence type="ECO:0000256" key="6">
    <source>
        <dbReference type="ARBA" id="ARBA00023157"/>
    </source>
</evidence>
<dbReference type="Gene3D" id="1.10.287.2250">
    <property type="match status" value="1"/>
</dbReference>
<protein>
    <recommendedName>
        <fullName evidence="11">Cathepsin F</fullName>
    </recommendedName>
</protein>